<gene>
    <name evidence="2" type="ORF">PXEA_LOCUS13732</name>
</gene>
<evidence type="ECO:0000256" key="1">
    <source>
        <dbReference type="SAM" id="MobiDB-lite"/>
    </source>
</evidence>
<reference evidence="2" key="1">
    <citation type="submission" date="2018-11" db="EMBL/GenBank/DDBJ databases">
        <authorList>
            <consortium name="Pathogen Informatics"/>
        </authorList>
    </citation>
    <scope>NUCLEOTIDE SEQUENCE</scope>
</reference>
<feature type="region of interest" description="Disordered" evidence="1">
    <location>
        <begin position="353"/>
        <end position="394"/>
    </location>
</feature>
<comment type="caution">
    <text evidence="2">The sequence shown here is derived from an EMBL/GenBank/DDBJ whole genome shotgun (WGS) entry which is preliminary data.</text>
</comment>
<dbReference type="AlphaFoldDB" id="A0A3S5CM98"/>
<keyword evidence="3" id="KW-1185">Reference proteome</keyword>
<name>A0A3S5CM98_9PLAT</name>
<organism evidence="2 3">
    <name type="scientific">Protopolystoma xenopodis</name>
    <dbReference type="NCBI Taxonomy" id="117903"/>
    <lineage>
        <taxon>Eukaryota</taxon>
        <taxon>Metazoa</taxon>
        <taxon>Spiralia</taxon>
        <taxon>Lophotrochozoa</taxon>
        <taxon>Platyhelminthes</taxon>
        <taxon>Monogenea</taxon>
        <taxon>Polyopisthocotylea</taxon>
        <taxon>Polystomatidea</taxon>
        <taxon>Polystomatidae</taxon>
        <taxon>Protopolystoma</taxon>
    </lineage>
</organism>
<proteinExistence type="predicted"/>
<dbReference type="EMBL" id="CAAALY010045741">
    <property type="protein sequence ID" value="VEL20292.1"/>
    <property type="molecule type" value="Genomic_DNA"/>
</dbReference>
<feature type="region of interest" description="Disordered" evidence="1">
    <location>
        <begin position="259"/>
        <end position="293"/>
    </location>
</feature>
<dbReference type="Proteomes" id="UP000784294">
    <property type="component" value="Unassembled WGS sequence"/>
</dbReference>
<evidence type="ECO:0000313" key="3">
    <source>
        <dbReference type="Proteomes" id="UP000784294"/>
    </source>
</evidence>
<protein>
    <submittedName>
        <fullName evidence="2">Uncharacterized protein</fullName>
    </submittedName>
</protein>
<accession>A0A3S5CM98</accession>
<sequence>MCTSLLMQGARRPANTRLGESYSIRGSTNTDSIAADEIPCLADGEFGSFSHLDYLSEAPIPPNVCDTSSTRQPGLRQSCVCLPSKNTEHSNTSPDLFASIEPRTNGIAPISNLNHLEGQHPRALVTLESVASGAGGKLSLSLSELTDRFSRSATSTLPLKHAVNPLSSSYTGLPNYVATTINVNGNVVGVTEKKPGDENLTELCLTNSLDGLIPRSGLSGGIMQTSNLFRLAEQQEANLRAHSGSWGRLNESLGSLGRQSTTLTKAEQRRTSAAVVGGGGGGDSSTKHLSTSTSTELRASGSVPVPSLALLVAQLQLDASAGGVPDEEGSGGSSHVRSLSGNCLVTSCANAVGGSWSRPSSRPESPSTIDMVGVGRSGTLPASTKDSSERHADLPETMVTSVLRGSFTLDKPTTLGLPEIGSPPLAYASLQISSQFLS</sequence>
<feature type="compositionally biased region" description="Low complexity" evidence="1">
    <location>
        <begin position="355"/>
        <end position="367"/>
    </location>
</feature>
<evidence type="ECO:0000313" key="2">
    <source>
        <dbReference type="EMBL" id="VEL20292.1"/>
    </source>
</evidence>